<protein>
    <submittedName>
        <fullName evidence="2">Uncharacterized protein</fullName>
    </submittedName>
</protein>
<keyword evidence="1" id="KW-0472">Membrane</keyword>
<accession>A0ABR7HA86</accession>
<comment type="caution">
    <text evidence="2">The sequence shown here is derived from an EMBL/GenBank/DDBJ whole genome shotgun (WGS) entry which is preliminary data.</text>
</comment>
<evidence type="ECO:0000313" key="3">
    <source>
        <dbReference type="Proteomes" id="UP000634672"/>
    </source>
</evidence>
<evidence type="ECO:0000256" key="1">
    <source>
        <dbReference type="SAM" id="Phobius"/>
    </source>
</evidence>
<proteinExistence type="predicted"/>
<organism evidence="2 3">
    <name type="scientific">Hungatella hominis</name>
    <dbReference type="NCBI Taxonomy" id="2763050"/>
    <lineage>
        <taxon>Bacteria</taxon>
        <taxon>Bacillati</taxon>
        <taxon>Bacillota</taxon>
        <taxon>Clostridia</taxon>
        <taxon>Lachnospirales</taxon>
        <taxon>Lachnospiraceae</taxon>
        <taxon>Hungatella</taxon>
    </lineage>
</organism>
<keyword evidence="3" id="KW-1185">Reference proteome</keyword>
<dbReference type="Proteomes" id="UP000634672">
    <property type="component" value="Unassembled WGS sequence"/>
</dbReference>
<keyword evidence="1" id="KW-0812">Transmembrane</keyword>
<feature type="transmembrane region" description="Helical" evidence="1">
    <location>
        <begin position="34"/>
        <end position="55"/>
    </location>
</feature>
<reference evidence="2 3" key="1">
    <citation type="submission" date="2020-08" db="EMBL/GenBank/DDBJ databases">
        <title>Genome public.</title>
        <authorList>
            <person name="Liu C."/>
            <person name="Sun Q."/>
        </authorList>
    </citation>
    <scope>NUCLEOTIDE SEQUENCE [LARGE SCALE GENOMIC DNA]</scope>
    <source>
        <strain evidence="2 3">NSJ-66</strain>
    </source>
</reference>
<sequence length="83" mass="9739">MKKITTLKFTYFFTLFTLLFSMTAYAYIDPATTTYLIQIVAGVFIAAGATIGIFWKKIKLFFRRKKMEHLEKSLTKKAEKREK</sequence>
<keyword evidence="1" id="KW-1133">Transmembrane helix</keyword>
<gene>
    <name evidence="2" type="ORF">H8S75_19085</name>
</gene>
<dbReference type="RefSeq" id="WP_187022999.1">
    <property type="nucleotide sequence ID" value="NZ_JACOPB010000009.1"/>
</dbReference>
<feature type="transmembrane region" description="Helical" evidence="1">
    <location>
        <begin position="9"/>
        <end position="28"/>
    </location>
</feature>
<evidence type="ECO:0000313" key="2">
    <source>
        <dbReference type="EMBL" id="MBC5710066.1"/>
    </source>
</evidence>
<dbReference type="EMBL" id="JACOPB010000009">
    <property type="protein sequence ID" value="MBC5710066.1"/>
    <property type="molecule type" value="Genomic_DNA"/>
</dbReference>
<name>A0ABR7HA86_9FIRM</name>